<dbReference type="OrthoDB" id="5294611at2"/>
<sequence length="152" mass="16457">MKFFVLLVLLTTFLTYKAYADAGIGIVIGDPTGVSGRVGLDNSHSLEGALAFSSSHYEGLHIHGTYLWDRARTFSTSEGPLEMYYGLGVRIITIQDGKYDGDIAIGPRAPLGLLYNFNNPNLEVFGEVSAALDLAPKTDVDLDVGIGVRVRF</sequence>
<gene>
    <name evidence="1" type="ORF">AZI87_17290</name>
</gene>
<protein>
    <recommendedName>
        <fullName evidence="3">Outer membrane protein beta-barrel domain-containing protein</fullName>
    </recommendedName>
</protein>
<name>A0A162FUZ9_BDEBC</name>
<proteinExistence type="predicted"/>
<reference evidence="1 2" key="1">
    <citation type="submission" date="2016-03" db="EMBL/GenBank/DDBJ databases">
        <authorList>
            <person name="Ploux O."/>
        </authorList>
    </citation>
    <scope>NUCLEOTIDE SEQUENCE [LARGE SCALE GENOMIC DNA]</scope>
    <source>
        <strain evidence="1 2">EC13</strain>
    </source>
</reference>
<organism evidence="1 2">
    <name type="scientific">Bdellovibrio bacteriovorus</name>
    <dbReference type="NCBI Taxonomy" id="959"/>
    <lineage>
        <taxon>Bacteria</taxon>
        <taxon>Pseudomonadati</taxon>
        <taxon>Bdellovibrionota</taxon>
        <taxon>Bdellovibrionia</taxon>
        <taxon>Bdellovibrionales</taxon>
        <taxon>Pseudobdellovibrionaceae</taxon>
        <taxon>Bdellovibrio</taxon>
    </lineage>
</organism>
<evidence type="ECO:0008006" key="3">
    <source>
        <dbReference type="Google" id="ProtNLM"/>
    </source>
</evidence>
<evidence type="ECO:0000313" key="1">
    <source>
        <dbReference type="EMBL" id="KYG62351.1"/>
    </source>
</evidence>
<dbReference type="Proteomes" id="UP000075799">
    <property type="component" value="Unassembled WGS sequence"/>
</dbReference>
<dbReference type="AlphaFoldDB" id="A0A162FUZ9"/>
<evidence type="ECO:0000313" key="2">
    <source>
        <dbReference type="Proteomes" id="UP000075799"/>
    </source>
</evidence>
<comment type="caution">
    <text evidence="1">The sequence shown here is derived from an EMBL/GenBank/DDBJ whole genome shotgun (WGS) entry which is preliminary data.</text>
</comment>
<dbReference type="EMBL" id="LUKD01000009">
    <property type="protein sequence ID" value="KYG62351.1"/>
    <property type="molecule type" value="Genomic_DNA"/>
</dbReference>
<accession>A0A162FUZ9</accession>